<keyword evidence="2" id="KW-0004">4Fe-4S</keyword>
<comment type="cofactor">
    <cofactor evidence="1">
        <name>[4Fe-4S] cluster</name>
        <dbReference type="ChEBI" id="CHEBI:49883"/>
    </cofactor>
</comment>
<dbReference type="InterPro" id="IPR007197">
    <property type="entry name" value="rSAM"/>
</dbReference>
<sequence>MNEPKGAWNYVRGFENLSLCDWPGRTSCIIFLGGCNLRCPTCHNFQLAWDMHSLPVIDPQRVKAYLRDRAGWLDGVTISGGEPTTVPGVGELAFEIRKAGLPVKMDSNGMRPEVVAELLEEKLVDTFAVDVKGPYAKYPSLTGNAVSEIAARANMARIFEMAKARPGAFYFRITQVPGITKADIAVAQSYLPPNHELTIQKYVPPRRMPEHAKPNHEERRPAGNLVD</sequence>
<evidence type="ECO:0000256" key="7">
    <source>
        <dbReference type="SAM" id="MobiDB-lite"/>
    </source>
</evidence>
<accession>A0ABZ2J1Q2</accession>
<dbReference type="PROSITE" id="PS51918">
    <property type="entry name" value="RADICAL_SAM"/>
    <property type="match status" value="1"/>
</dbReference>
<dbReference type="EMBL" id="CP146609">
    <property type="protein sequence ID" value="WWX24208.1"/>
    <property type="molecule type" value="Genomic_DNA"/>
</dbReference>
<organism evidence="9 10">
    <name type="scientific">Pseudodesulfovibrio methanolicus</name>
    <dbReference type="NCBI Taxonomy" id="3126690"/>
    <lineage>
        <taxon>Bacteria</taxon>
        <taxon>Pseudomonadati</taxon>
        <taxon>Thermodesulfobacteriota</taxon>
        <taxon>Desulfovibrionia</taxon>
        <taxon>Desulfovibrionales</taxon>
        <taxon>Desulfovibrionaceae</taxon>
    </lineage>
</organism>
<evidence type="ECO:0000256" key="3">
    <source>
        <dbReference type="ARBA" id="ARBA00022691"/>
    </source>
</evidence>
<dbReference type="CDD" id="cd01335">
    <property type="entry name" value="Radical_SAM"/>
    <property type="match status" value="1"/>
</dbReference>
<gene>
    <name evidence="9" type="ORF">V8V93_08350</name>
</gene>
<dbReference type="InterPro" id="IPR058240">
    <property type="entry name" value="rSAM_sf"/>
</dbReference>
<dbReference type="Gene3D" id="3.20.20.70">
    <property type="entry name" value="Aldolase class I"/>
    <property type="match status" value="1"/>
</dbReference>
<dbReference type="Proteomes" id="UP001385389">
    <property type="component" value="Chromosome"/>
</dbReference>
<dbReference type="SFLD" id="SFLDG01094">
    <property type="entry name" value="Uncharacterised_Radical_SAM_Su"/>
    <property type="match status" value="1"/>
</dbReference>
<name>A0ABZ2J1Q2_9BACT</name>
<keyword evidence="10" id="KW-1185">Reference proteome</keyword>
<evidence type="ECO:0000259" key="8">
    <source>
        <dbReference type="PROSITE" id="PS51918"/>
    </source>
</evidence>
<evidence type="ECO:0000256" key="4">
    <source>
        <dbReference type="ARBA" id="ARBA00022723"/>
    </source>
</evidence>
<feature type="region of interest" description="Disordered" evidence="7">
    <location>
        <begin position="204"/>
        <end position="227"/>
    </location>
</feature>
<reference evidence="9 10" key="1">
    <citation type="submission" date="2024-03" db="EMBL/GenBank/DDBJ databases">
        <title>Phenotype and Genome Characterization of a Sulfate-Reducing Bacterium Pseudodesulfovibrio sp. strain 5S69, isolated from Petroleum Reservoir in Tatarstan (Russia).</title>
        <authorList>
            <person name="Bidzhieva S.K."/>
            <person name="Kadnikov V."/>
            <person name="Tourova T.P."/>
            <person name="Samigullina S.R."/>
            <person name="Sokolova D.S."/>
            <person name="Poltaraus A.B."/>
            <person name="Avtukh A.N."/>
            <person name="Tereshina V.M."/>
            <person name="Mardanov A.V."/>
            <person name="Nazina T.N."/>
        </authorList>
    </citation>
    <scope>NUCLEOTIDE SEQUENCE [LARGE SCALE GENOMIC DNA]</scope>
    <source>
        <strain evidence="9 10">5S69</strain>
    </source>
</reference>
<protein>
    <submittedName>
        <fullName evidence="9">Anaerobic ribonucleoside-triphosphate reductase activating protein</fullName>
    </submittedName>
</protein>
<dbReference type="PANTHER" id="PTHR30352:SF5">
    <property type="entry name" value="PYRUVATE FORMATE-LYASE 1-ACTIVATING ENZYME"/>
    <property type="match status" value="1"/>
</dbReference>
<evidence type="ECO:0000313" key="9">
    <source>
        <dbReference type="EMBL" id="WWX24208.1"/>
    </source>
</evidence>
<evidence type="ECO:0000256" key="1">
    <source>
        <dbReference type="ARBA" id="ARBA00001966"/>
    </source>
</evidence>
<dbReference type="SUPFAM" id="SSF102114">
    <property type="entry name" value="Radical SAM enzymes"/>
    <property type="match status" value="1"/>
</dbReference>
<evidence type="ECO:0000313" key="10">
    <source>
        <dbReference type="Proteomes" id="UP001385389"/>
    </source>
</evidence>
<dbReference type="InterPro" id="IPR012840">
    <property type="entry name" value="NrdG2"/>
</dbReference>
<evidence type="ECO:0000256" key="2">
    <source>
        <dbReference type="ARBA" id="ARBA00022485"/>
    </source>
</evidence>
<dbReference type="Pfam" id="PF04055">
    <property type="entry name" value="Radical_SAM"/>
    <property type="match status" value="1"/>
</dbReference>
<feature type="compositionally biased region" description="Basic and acidic residues" evidence="7">
    <location>
        <begin position="207"/>
        <end position="221"/>
    </location>
</feature>
<dbReference type="PANTHER" id="PTHR30352">
    <property type="entry name" value="PYRUVATE FORMATE-LYASE-ACTIVATING ENZYME"/>
    <property type="match status" value="1"/>
</dbReference>
<evidence type="ECO:0000256" key="6">
    <source>
        <dbReference type="ARBA" id="ARBA00023014"/>
    </source>
</evidence>
<feature type="domain" description="Radical SAM core" evidence="8">
    <location>
        <begin position="21"/>
        <end position="227"/>
    </location>
</feature>
<proteinExistence type="predicted"/>
<keyword evidence="3" id="KW-0949">S-adenosyl-L-methionine</keyword>
<keyword evidence="4" id="KW-0479">Metal-binding</keyword>
<dbReference type="RefSeq" id="WP_338669900.1">
    <property type="nucleotide sequence ID" value="NZ_CP146609.1"/>
</dbReference>
<dbReference type="InterPro" id="IPR013785">
    <property type="entry name" value="Aldolase_TIM"/>
</dbReference>
<dbReference type="InterPro" id="IPR034457">
    <property type="entry name" value="Organic_radical-activating"/>
</dbReference>
<dbReference type="SFLD" id="SFLDS00029">
    <property type="entry name" value="Radical_SAM"/>
    <property type="match status" value="1"/>
</dbReference>
<keyword evidence="5" id="KW-0408">Iron</keyword>
<keyword evidence="6" id="KW-0411">Iron-sulfur</keyword>
<evidence type="ECO:0000256" key="5">
    <source>
        <dbReference type="ARBA" id="ARBA00023004"/>
    </source>
</evidence>
<dbReference type="NCBIfam" id="TIGR02495">
    <property type="entry name" value="NrdG2"/>
    <property type="match status" value="1"/>
</dbReference>